<dbReference type="PANTHER" id="PTHR23104:SF1">
    <property type="entry name" value="EF-HAND DOMAIN-CONTAINING PROTEIN"/>
    <property type="match status" value="1"/>
</dbReference>
<protein>
    <submittedName>
        <fullName evidence="4">Multiple coagulation factor deficiency 2-like</fullName>
    </submittedName>
</protein>
<dbReference type="PROSITE" id="PS00018">
    <property type="entry name" value="EF_HAND_1"/>
    <property type="match status" value="2"/>
</dbReference>
<dbReference type="AlphaFoldDB" id="A0A6S7HZ05"/>
<reference evidence="4" key="1">
    <citation type="submission" date="2020-04" db="EMBL/GenBank/DDBJ databases">
        <authorList>
            <person name="Alioto T."/>
            <person name="Alioto T."/>
            <person name="Gomez Garrido J."/>
        </authorList>
    </citation>
    <scope>NUCLEOTIDE SEQUENCE</scope>
    <source>
        <strain evidence="4">A484AB</strain>
    </source>
</reference>
<dbReference type="GO" id="GO:0005509">
    <property type="term" value="F:calcium ion binding"/>
    <property type="evidence" value="ECO:0007669"/>
    <property type="project" value="InterPro"/>
</dbReference>
<keyword evidence="3" id="KW-0106">Calcium</keyword>
<keyword evidence="2" id="KW-0677">Repeat</keyword>
<dbReference type="PROSITE" id="PS50222">
    <property type="entry name" value="EF_HAND_2"/>
    <property type="match status" value="1"/>
</dbReference>
<organism evidence="4 5">
    <name type="scientific">Paramuricea clavata</name>
    <name type="common">Red gorgonian</name>
    <name type="synonym">Violescent sea-whip</name>
    <dbReference type="NCBI Taxonomy" id="317549"/>
    <lineage>
        <taxon>Eukaryota</taxon>
        <taxon>Metazoa</taxon>
        <taxon>Cnidaria</taxon>
        <taxon>Anthozoa</taxon>
        <taxon>Octocorallia</taxon>
        <taxon>Malacalcyonacea</taxon>
        <taxon>Plexauridae</taxon>
        <taxon>Paramuricea</taxon>
    </lineage>
</organism>
<evidence type="ECO:0000256" key="1">
    <source>
        <dbReference type="ARBA" id="ARBA00022729"/>
    </source>
</evidence>
<dbReference type="Gene3D" id="1.10.238.10">
    <property type="entry name" value="EF-hand"/>
    <property type="match status" value="1"/>
</dbReference>
<dbReference type="Pfam" id="PF13499">
    <property type="entry name" value="EF-hand_7"/>
    <property type="match status" value="1"/>
</dbReference>
<comment type="caution">
    <text evidence="4">The sequence shown here is derived from an EMBL/GenBank/DDBJ whole genome shotgun (WGS) entry which is preliminary data.</text>
</comment>
<dbReference type="InterPro" id="IPR011992">
    <property type="entry name" value="EF-hand-dom_pair"/>
</dbReference>
<dbReference type="OrthoDB" id="289247at2759"/>
<dbReference type="InterPro" id="IPR052110">
    <property type="entry name" value="MCFD2-like"/>
</dbReference>
<dbReference type="Proteomes" id="UP001152795">
    <property type="component" value="Unassembled WGS sequence"/>
</dbReference>
<keyword evidence="1" id="KW-0732">Signal</keyword>
<keyword evidence="5" id="KW-1185">Reference proteome</keyword>
<evidence type="ECO:0000313" key="4">
    <source>
        <dbReference type="EMBL" id="CAB4009967.1"/>
    </source>
</evidence>
<gene>
    <name evidence="4" type="ORF">PACLA_8A015960</name>
</gene>
<dbReference type="PANTHER" id="PTHR23104">
    <property type="entry name" value="MULTIPLE COAGULATION FACTOR DEFICIENCY PROTEIN 2 NEURAL STEM CELL DERIVED NEURONAL SURVIVAL PROTEIN"/>
    <property type="match status" value="1"/>
</dbReference>
<dbReference type="EMBL" id="CACRXK020006636">
    <property type="protein sequence ID" value="CAB4009967.1"/>
    <property type="molecule type" value="Genomic_DNA"/>
</dbReference>
<name>A0A6S7HZ05_PARCT</name>
<evidence type="ECO:0000313" key="5">
    <source>
        <dbReference type="Proteomes" id="UP001152795"/>
    </source>
</evidence>
<evidence type="ECO:0000256" key="3">
    <source>
        <dbReference type="ARBA" id="ARBA00022837"/>
    </source>
</evidence>
<proteinExistence type="predicted"/>
<sequence>MDICRYIVVFILVVTKSLADEGHDQHSRLRDSKHVHDKDHIKEHLKDVTDVKEEPMSDEDLQFHYFKLHDYDNNNRLDGIELGNAMTHFHEEDDKQDTTTYSDEQLAGMIDQILEEDDTNKDGYIDYTEFVGAQKRVDESAEKTTEQ</sequence>
<accession>A0A6S7HZ05</accession>
<dbReference type="SUPFAM" id="SSF47473">
    <property type="entry name" value="EF-hand"/>
    <property type="match status" value="1"/>
</dbReference>
<evidence type="ECO:0000256" key="2">
    <source>
        <dbReference type="ARBA" id="ARBA00022737"/>
    </source>
</evidence>
<dbReference type="InterPro" id="IPR002048">
    <property type="entry name" value="EF_hand_dom"/>
</dbReference>
<dbReference type="InterPro" id="IPR018247">
    <property type="entry name" value="EF_Hand_1_Ca_BS"/>
</dbReference>